<dbReference type="EMBL" id="CP034328">
    <property type="protein sequence ID" value="AZL59485.1"/>
    <property type="molecule type" value="Genomic_DNA"/>
</dbReference>
<dbReference type="RefSeq" id="WP_125325680.1">
    <property type="nucleotide sequence ID" value="NZ_CP034328.1"/>
</dbReference>
<dbReference type="KEGG" id="taw:EI545_11925"/>
<proteinExistence type="predicted"/>
<dbReference type="OrthoDB" id="7645019at2"/>
<dbReference type="AlphaFoldDB" id="A0A3S8U7H1"/>
<evidence type="ECO:0000313" key="1">
    <source>
        <dbReference type="EMBL" id="AZL59485.1"/>
    </source>
</evidence>
<protein>
    <submittedName>
        <fullName evidence="1">Uncharacterized protein</fullName>
    </submittedName>
</protein>
<accession>A0A3S8U7H1</accession>
<reference evidence="1 2" key="1">
    <citation type="submission" date="2018-12" db="EMBL/GenBank/DDBJ databases">
        <title>Complete genome sequencing of Tabrizicola sp. K13M18.</title>
        <authorList>
            <person name="Bae J.-W."/>
        </authorList>
    </citation>
    <scope>NUCLEOTIDE SEQUENCE [LARGE SCALE GENOMIC DNA]</scope>
    <source>
        <strain evidence="1 2">K13M18</strain>
    </source>
</reference>
<gene>
    <name evidence="1" type="ORF">EI545_11925</name>
</gene>
<name>A0A3S8U7H1_9RHOB</name>
<dbReference type="Proteomes" id="UP000282002">
    <property type="component" value="Chromosome"/>
</dbReference>
<evidence type="ECO:0000313" key="2">
    <source>
        <dbReference type="Proteomes" id="UP000282002"/>
    </source>
</evidence>
<organism evidence="1 2">
    <name type="scientific">Tabrizicola piscis</name>
    <dbReference type="NCBI Taxonomy" id="2494374"/>
    <lineage>
        <taxon>Bacteria</taxon>
        <taxon>Pseudomonadati</taxon>
        <taxon>Pseudomonadota</taxon>
        <taxon>Alphaproteobacteria</taxon>
        <taxon>Rhodobacterales</taxon>
        <taxon>Paracoccaceae</taxon>
        <taxon>Tabrizicola</taxon>
    </lineage>
</organism>
<keyword evidence="2" id="KW-1185">Reference proteome</keyword>
<sequence>MSVEFRSKSKSIASRGVGESGISGRRFATGLTGGALVLALVLGAAMPAKADKKDDLAKALIAALVVGAIVNELDAEPRDRYEPVKQKRVPSVCEISIDGAQRSVSLYSENCLRREGFTQRLPRNCANEARVFGRADRVFSAQCLRNAGFRLSGR</sequence>